<dbReference type="InterPro" id="IPR024033">
    <property type="entry name" value="OXTCase_su_AllG_h-dom"/>
</dbReference>
<protein>
    <recommendedName>
        <fullName evidence="3">DUF1116 domain-containing protein</fullName>
    </recommendedName>
</protein>
<dbReference type="InterPro" id="IPR009499">
    <property type="entry name" value="AllG-like"/>
</dbReference>
<dbReference type="Gene3D" id="3.90.1700.10">
    <property type="entry name" value="v583 domain like"/>
    <property type="match status" value="1"/>
</dbReference>
<dbReference type="STRING" id="2034155.BMI79_09945"/>
<accession>A0A1S8CM24</accession>
<dbReference type="EMBL" id="MOXD01000004">
    <property type="protein sequence ID" value="OMQ23812.1"/>
    <property type="molecule type" value="Genomic_DNA"/>
</dbReference>
<evidence type="ECO:0008006" key="3">
    <source>
        <dbReference type="Google" id="ProtNLM"/>
    </source>
</evidence>
<dbReference type="Proteomes" id="UP000216021">
    <property type="component" value="Unassembled WGS sequence"/>
</dbReference>
<dbReference type="AlphaFoldDB" id="A0A1S8CM24"/>
<organism evidence="1 2">
    <name type="scientific">Serratia oryzae</name>
    <dbReference type="NCBI Taxonomy" id="2034155"/>
    <lineage>
        <taxon>Bacteria</taxon>
        <taxon>Pseudomonadati</taxon>
        <taxon>Pseudomonadota</taxon>
        <taxon>Gammaproteobacteria</taxon>
        <taxon>Enterobacterales</taxon>
        <taxon>Yersiniaceae</taxon>
        <taxon>Serratia</taxon>
    </lineage>
</organism>
<name>A0A1S8CM24_9GAMM</name>
<proteinExistence type="predicted"/>
<dbReference type="Gene3D" id="3.90.1710.10">
    <property type="entry name" value="Enterococcus faecalis V583 domain"/>
    <property type="match status" value="1"/>
</dbReference>
<sequence>MLKNDILTTNLQVVNIGLEQFYADLQRQNVTALQVEWSPPAHGDERVLAALNTLYGVDREQRNAANAEVLRRMQDSEVFLEGMGLAGEVIPGMAPNMILHAGPPIEWNRMCGTMQGAIIGALIFEGLANNEGEAKKLAASSDIIYSPNHDHHTVGPMGGIISAHMPVFIMHNRTFGNYSYSNVNEGPGKALRFGSYGPEVIERLHWMTDSLYPILKQAIECSPGIDWKNIVTQALQMGDDNHNRHKASTSLFVRELAKYIAEIDADKAAIHRVFEHIEKIDMFNVNLTMAMCKAMSDAANGVEGSTIVTVMARNGIDFGIRLSSTGNKWFTAPANIPEGLYFTGYSSADACADIGDSAITETFGMGGFALACAPAMVQFIGGTYDDGVKITNSMYEITATENKNFKIPAMGFKGTPTGIDIMKVLEANMTPVITTGISHRDPGVGQIGAGIVNAPMECFTQAALYLAADK</sequence>
<gene>
    <name evidence="1" type="ORF">BMI79_09945</name>
</gene>
<dbReference type="RefSeq" id="WP_076942019.1">
    <property type="nucleotide sequence ID" value="NZ_MOXD01000004.1"/>
</dbReference>
<comment type="caution">
    <text evidence="1">The sequence shown here is derived from an EMBL/GenBank/DDBJ whole genome shotgun (WGS) entry which is preliminary data.</text>
</comment>
<evidence type="ECO:0000313" key="1">
    <source>
        <dbReference type="EMBL" id="OMQ23812.1"/>
    </source>
</evidence>
<dbReference type="Gene3D" id="3.40.50.720">
    <property type="entry name" value="NAD(P)-binding Rossmann-like Domain"/>
    <property type="match status" value="1"/>
</dbReference>
<dbReference type="OrthoDB" id="6193532at2"/>
<dbReference type="Gene3D" id="1.10.10.660">
    <property type="entry name" value="conserved protein of unknown function from Enterococcus faecalis V583"/>
    <property type="match status" value="1"/>
</dbReference>
<keyword evidence="2" id="KW-1185">Reference proteome</keyword>
<evidence type="ECO:0000313" key="2">
    <source>
        <dbReference type="Proteomes" id="UP000216021"/>
    </source>
</evidence>
<dbReference type="Pfam" id="PF06545">
    <property type="entry name" value="AllG"/>
    <property type="match status" value="1"/>
</dbReference>
<reference evidence="1 2" key="1">
    <citation type="submission" date="2016-11" db="EMBL/GenBank/DDBJ databases">
        <title>Rahnella oryzae sp. nov., isolated from rice root.</title>
        <authorList>
            <person name="Zhang X.-X."/>
            <person name="Zhang J."/>
        </authorList>
    </citation>
    <scope>NUCLEOTIDE SEQUENCE [LARGE SCALE GENOMIC DNA]</scope>
    <source>
        <strain evidence="1 2">J11-6</strain>
    </source>
</reference>